<dbReference type="EMBL" id="LR796860">
    <property type="protein sequence ID" value="CAB4170906.1"/>
    <property type="molecule type" value="Genomic_DNA"/>
</dbReference>
<dbReference type="EMBL" id="LR797157">
    <property type="protein sequence ID" value="CAB4190856.1"/>
    <property type="molecule type" value="Genomic_DNA"/>
</dbReference>
<evidence type="ECO:0000256" key="1">
    <source>
        <dbReference type="SAM" id="MobiDB-lite"/>
    </source>
</evidence>
<evidence type="ECO:0000313" key="8">
    <source>
        <dbReference type="EMBL" id="CAB5227817.1"/>
    </source>
</evidence>
<dbReference type="EMBL" id="LR797369">
    <property type="protein sequence ID" value="CAB4211205.1"/>
    <property type="molecule type" value="Genomic_DNA"/>
</dbReference>
<evidence type="ECO:0000313" key="3">
    <source>
        <dbReference type="EMBL" id="CAB4177134.1"/>
    </source>
</evidence>
<accession>A0A6J5QIT5</accession>
<dbReference type="EMBL" id="LR798378">
    <property type="protein sequence ID" value="CAB5227817.1"/>
    <property type="molecule type" value="Genomic_DNA"/>
</dbReference>
<feature type="compositionally biased region" description="Polar residues" evidence="1">
    <location>
        <begin position="18"/>
        <end position="34"/>
    </location>
</feature>
<protein>
    <submittedName>
        <fullName evidence="4">Uncharacterized protein</fullName>
    </submittedName>
</protein>
<sequence length="402" mass="43798">MPDSPGTSAGAAVDELQGGQSSSRVIAGSSSTMSRMDSPAARLEAIYAARNSDLLSQLQNRSSEASARFNSYLGFVNEKQYNFDHRVFPDDLGMDHSSHYMIININVQVDRNAQARTNLFKNATSTFGPANYNVTDEASRVDQLRGSTQPSNLPSSSATARDVFNSVVDTTYKIISDPSAINLPRSTRKIKEAIALHMPLPTVYTHTNVYEEVSLTAFGAQALKLGATFFGKALSAGLTGALASAVTSSAPRIVDAAGNLIRRGAAAAGMPINPKIEVLFSHTTQRAFRMEILMAPKNENESRTVKEIIDTLRFHAAPEIDNLGFIPIFIPPAEFDITFYHKGKENTKIPRINTCALEQIEVDYAPTGVYSTFANGYPVAIRLSLAFRELEILHKQRVAQGF</sequence>
<dbReference type="EMBL" id="LR796945">
    <property type="protein sequence ID" value="CAB4177134.1"/>
    <property type="molecule type" value="Genomic_DNA"/>
</dbReference>
<evidence type="ECO:0000313" key="6">
    <source>
        <dbReference type="EMBL" id="CAB4211205.1"/>
    </source>
</evidence>
<dbReference type="EMBL" id="LR797518">
    <property type="protein sequence ID" value="CAB4222830.1"/>
    <property type="molecule type" value="Genomic_DNA"/>
</dbReference>
<gene>
    <name evidence="4" type="ORF">UFOVP1065_227</name>
    <name evidence="5" type="ORF">UFOVP1198_196</name>
    <name evidence="6" type="ORF">UFOVP1418_188</name>
    <name evidence="8" type="ORF">UFOVP1524_195</name>
    <name evidence="7" type="ORF">UFOVP1651_195</name>
    <name evidence="2" type="ORF">UFOVP908_173</name>
    <name evidence="3" type="ORF">UFOVP990_196</name>
</gene>
<evidence type="ECO:0000313" key="4">
    <source>
        <dbReference type="EMBL" id="CAB4182337.1"/>
    </source>
</evidence>
<evidence type="ECO:0000313" key="2">
    <source>
        <dbReference type="EMBL" id="CAB4170906.1"/>
    </source>
</evidence>
<feature type="region of interest" description="Disordered" evidence="1">
    <location>
        <begin position="1"/>
        <end position="34"/>
    </location>
</feature>
<dbReference type="EMBL" id="LR797021">
    <property type="protein sequence ID" value="CAB4182337.1"/>
    <property type="molecule type" value="Genomic_DNA"/>
</dbReference>
<name>A0A6J5QIT5_9CAUD</name>
<reference evidence="4" key="1">
    <citation type="submission" date="2020-05" db="EMBL/GenBank/DDBJ databases">
        <authorList>
            <person name="Chiriac C."/>
            <person name="Salcher M."/>
            <person name="Ghai R."/>
            <person name="Kavagutti S V."/>
        </authorList>
    </citation>
    <scope>NUCLEOTIDE SEQUENCE</scope>
</reference>
<proteinExistence type="predicted"/>
<evidence type="ECO:0000313" key="7">
    <source>
        <dbReference type="EMBL" id="CAB4222830.1"/>
    </source>
</evidence>
<evidence type="ECO:0000313" key="5">
    <source>
        <dbReference type="EMBL" id="CAB4190856.1"/>
    </source>
</evidence>
<organism evidence="4">
    <name type="scientific">uncultured Caudovirales phage</name>
    <dbReference type="NCBI Taxonomy" id="2100421"/>
    <lineage>
        <taxon>Viruses</taxon>
        <taxon>Duplodnaviria</taxon>
        <taxon>Heunggongvirae</taxon>
        <taxon>Uroviricota</taxon>
        <taxon>Caudoviricetes</taxon>
        <taxon>Peduoviridae</taxon>
        <taxon>Maltschvirus</taxon>
        <taxon>Maltschvirus maltsch</taxon>
    </lineage>
</organism>